<dbReference type="OMA" id="WNTLNIN"/>
<feature type="domain" description="Transposable element P transposase-like RNase H C-terminal" evidence="2">
    <location>
        <begin position="151"/>
        <end position="178"/>
    </location>
</feature>
<reference evidence="3 4" key="1">
    <citation type="journal article" date="2016" name="Genome Biol. Evol.">
        <title>Gene Family Evolution Reflects Adaptation to Soil Environmental Stressors in the Genome of the Collembolan Orchesella cincta.</title>
        <authorList>
            <person name="Faddeeva-Vakhrusheva A."/>
            <person name="Derks M.F."/>
            <person name="Anvar S.Y."/>
            <person name="Agamennone V."/>
            <person name="Suring W."/>
            <person name="Smit S."/>
            <person name="van Straalen N.M."/>
            <person name="Roelofs D."/>
        </authorList>
    </citation>
    <scope>NUCLEOTIDE SEQUENCE [LARGE SCALE GENOMIC DNA]</scope>
    <source>
        <tissue evidence="3">Mixed pool</tissue>
    </source>
</reference>
<sequence>MKEMKLTHKLGQKHVNIRGQLKQNVRTAFQIFSHSTATAIRTLLKHRSSYEEVADFFDMVNDLSDLLNTRFSTPHYNKFKCPYGMHLTEQNALLMRAHRCFSSMKVGYRKSKTYAPFQKGLLWNIQSHMALYEHLKSKLERFEFILTARDNQDFLENLFSVMRSYGGQNQNPTPVEFRYRMRKLILTWGISCGDMDESSIEFINKYNDNISNATDEDYENEDRALFGEAIEEELAQVEPYIEVRDYVFEELSSEKAIHEGGKEYMCGYMAKKLFKHVS</sequence>
<accession>A0A1D2MTP7</accession>
<evidence type="ECO:0000259" key="2">
    <source>
        <dbReference type="Pfam" id="PF21789"/>
    </source>
</evidence>
<feature type="domain" description="Transposable element P transposase-like GTP-binding insertion" evidence="1">
    <location>
        <begin position="2"/>
        <end position="71"/>
    </location>
</feature>
<name>A0A1D2MTP7_ORCCI</name>
<evidence type="ECO:0000313" key="4">
    <source>
        <dbReference type="Proteomes" id="UP000094527"/>
    </source>
</evidence>
<dbReference type="Proteomes" id="UP000094527">
    <property type="component" value="Unassembled WGS sequence"/>
</dbReference>
<organism evidence="3 4">
    <name type="scientific">Orchesella cincta</name>
    <name type="common">Springtail</name>
    <name type="synonym">Podura cincta</name>
    <dbReference type="NCBI Taxonomy" id="48709"/>
    <lineage>
        <taxon>Eukaryota</taxon>
        <taxon>Metazoa</taxon>
        <taxon>Ecdysozoa</taxon>
        <taxon>Arthropoda</taxon>
        <taxon>Hexapoda</taxon>
        <taxon>Collembola</taxon>
        <taxon>Entomobryomorpha</taxon>
        <taxon>Entomobryoidea</taxon>
        <taxon>Orchesellidae</taxon>
        <taxon>Orchesellinae</taxon>
        <taxon>Orchesella</taxon>
    </lineage>
</organism>
<dbReference type="InterPro" id="IPR048366">
    <property type="entry name" value="TNP-like_GBD"/>
</dbReference>
<keyword evidence="4" id="KW-1185">Reference proteome</keyword>
<dbReference type="InterPro" id="IPR048367">
    <property type="entry name" value="TNP-like_RNaseH_C"/>
</dbReference>
<dbReference type="OrthoDB" id="6627680at2759"/>
<dbReference type="Pfam" id="PF21788">
    <property type="entry name" value="TNP-like_GBD"/>
    <property type="match status" value="1"/>
</dbReference>
<dbReference type="AlphaFoldDB" id="A0A1D2MTP7"/>
<comment type="caution">
    <text evidence="3">The sequence shown here is derived from an EMBL/GenBank/DDBJ whole genome shotgun (WGS) entry which is preliminary data.</text>
</comment>
<evidence type="ECO:0000259" key="1">
    <source>
        <dbReference type="Pfam" id="PF21788"/>
    </source>
</evidence>
<dbReference type="EMBL" id="LJIJ01000535">
    <property type="protein sequence ID" value="ODM96489.1"/>
    <property type="molecule type" value="Genomic_DNA"/>
</dbReference>
<dbReference type="Pfam" id="PF21789">
    <property type="entry name" value="TNP-like_RNaseH_C"/>
    <property type="match status" value="1"/>
</dbReference>
<proteinExistence type="predicted"/>
<gene>
    <name evidence="3" type="ORF">Ocin01_10179</name>
</gene>
<dbReference type="STRING" id="48709.A0A1D2MTP7"/>
<evidence type="ECO:0000313" key="3">
    <source>
        <dbReference type="EMBL" id="ODM96489.1"/>
    </source>
</evidence>
<protein>
    <submittedName>
        <fullName evidence="3">Transposable element P transposase</fullName>
    </submittedName>
</protein>